<reference evidence="2" key="1">
    <citation type="submission" date="2022-12" db="EMBL/GenBank/DDBJ databases">
        <authorList>
            <person name="Petersen C."/>
        </authorList>
    </citation>
    <scope>NUCLEOTIDE SEQUENCE</scope>
    <source>
        <strain evidence="2">IBT 21472</strain>
    </source>
</reference>
<accession>A0A9W9U716</accession>
<proteinExistence type="predicted"/>
<evidence type="ECO:0000256" key="1">
    <source>
        <dbReference type="PROSITE-ProRule" id="PRU00023"/>
    </source>
</evidence>
<dbReference type="PROSITE" id="PS50297">
    <property type="entry name" value="ANK_REP_REGION"/>
    <property type="match status" value="1"/>
</dbReference>
<protein>
    <submittedName>
        <fullName evidence="2">Oxysterol binding protein</fullName>
    </submittedName>
</protein>
<evidence type="ECO:0000313" key="3">
    <source>
        <dbReference type="Proteomes" id="UP001147746"/>
    </source>
</evidence>
<keyword evidence="3" id="KW-1185">Reference proteome</keyword>
<dbReference type="PROSITE" id="PS50088">
    <property type="entry name" value="ANK_REPEAT"/>
    <property type="match status" value="1"/>
</dbReference>
<dbReference type="InterPro" id="IPR002110">
    <property type="entry name" value="Ankyrin_rpt"/>
</dbReference>
<dbReference type="EMBL" id="JAPZBO010000002">
    <property type="protein sequence ID" value="KAJ5323210.1"/>
    <property type="molecule type" value="Genomic_DNA"/>
</dbReference>
<dbReference type="InterPro" id="IPR036770">
    <property type="entry name" value="Ankyrin_rpt-contain_sf"/>
</dbReference>
<feature type="repeat" description="ANK" evidence="1">
    <location>
        <begin position="36"/>
        <end position="59"/>
    </location>
</feature>
<dbReference type="AlphaFoldDB" id="A0A9W9U716"/>
<dbReference type="Gene3D" id="1.25.40.20">
    <property type="entry name" value="Ankyrin repeat-containing domain"/>
    <property type="match status" value="1"/>
</dbReference>
<name>A0A9W9U716_9EURO</name>
<reference evidence="2" key="2">
    <citation type="journal article" date="2023" name="IMA Fungus">
        <title>Comparative genomic study of the Penicillium genus elucidates a diverse pangenome and 15 lateral gene transfer events.</title>
        <authorList>
            <person name="Petersen C."/>
            <person name="Sorensen T."/>
            <person name="Nielsen M.R."/>
            <person name="Sondergaard T.E."/>
            <person name="Sorensen J.L."/>
            <person name="Fitzpatrick D.A."/>
            <person name="Frisvad J.C."/>
            <person name="Nielsen K.L."/>
        </authorList>
    </citation>
    <scope>NUCLEOTIDE SEQUENCE</scope>
    <source>
        <strain evidence="2">IBT 21472</strain>
    </source>
</reference>
<dbReference type="Proteomes" id="UP001147746">
    <property type="component" value="Unassembled WGS sequence"/>
</dbReference>
<gene>
    <name evidence="2" type="ORF">N7476_001810</name>
</gene>
<dbReference type="SUPFAM" id="SSF48403">
    <property type="entry name" value="Ankyrin repeat"/>
    <property type="match status" value="1"/>
</dbReference>
<organism evidence="2 3">
    <name type="scientific">Penicillium atrosanguineum</name>
    <dbReference type="NCBI Taxonomy" id="1132637"/>
    <lineage>
        <taxon>Eukaryota</taxon>
        <taxon>Fungi</taxon>
        <taxon>Dikarya</taxon>
        <taxon>Ascomycota</taxon>
        <taxon>Pezizomycotina</taxon>
        <taxon>Eurotiomycetes</taxon>
        <taxon>Eurotiomycetidae</taxon>
        <taxon>Eurotiales</taxon>
        <taxon>Aspergillaceae</taxon>
        <taxon>Penicillium</taxon>
    </lineage>
</organism>
<comment type="caution">
    <text evidence="2">The sequence shown here is derived from an EMBL/GenBank/DDBJ whole genome shotgun (WGS) entry which is preliminary data.</text>
</comment>
<keyword evidence="1" id="KW-0040">ANK repeat</keyword>
<evidence type="ECO:0000313" key="2">
    <source>
        <dbReference type="EMBL" id="KAJ5323210.1"/>
    </source>
</evidence>
<sequence>MDPPITWPDDDPVNLEKVAAQITAANDLDINAQDGDGRTLLTLAAKCGNLPLIRLLLERDYVDANAVDIDGMTPLGQVA</sequence>
<dbReference type="Pfam" id="PF12796">
    <property type="entry name" value="Ank_2"/>
    <property type="match status" value="1"/>
</dbReference>